<dbReference type="Gene3D" id="3.40.50.720">
    <property type="entry name" value="NAD(P)-binding Rossmann-like Domain"/>
    <property type="match status" value="1"/>
</dbReference>
<reference evidence="1" key="1">
    <citation type="submission" date="2020-06" db="EMBL/GenBank/DDBJ databases">
        <authorList>
            <person name="Onetto C."/>
        </authorList>
    </citation>
    <scope>NUCLEOTIDE SEQUENCE</scope>
</reference>
<name>A0A9N8KF34_9PEZI</name>
<dbReference type="PANTHER" id="PTHR43431:SF7">
    <property type="entry name" value="OXIDOREDUCTASE, SHORT CHAIN DEHYDROGENASE_REDUCTASE FAMILY (AFU_ORTHOLOGUE AFUA_5G14000)"/>
    <property type="match status" value="1"/>
</dbReference>
<protein>
    <recommendedName>
        <fullName evidence="3">NAD(P)-binding protein</fullName>
    </recommendedName>
</protein>
<proteinExistence type="predicted"/>
<accession>A0A9N8KF34</accession>
<dbReference type="InterPro" id="IPR002347">
    <property type="entry name" value="SDR_fam"/>
</dbReference>
<evidence type="ECO:0000313" key="1">
    <source>
        <dbReference type="EMBL" id="CAD0109748.1"/>
    </source>
</evidence>
<keyword evidence="2" id="KW-1185">Reference proteome</keyword>
<evidence type="ECO:0008006" key="3">
    <source>
        <dbReference type="Google" id="ProtNLM"/>
    </source>
</evidence>
<dbReference type="EMBL" id="CAINUL010000005">
    <property type="protein sequence ID" value="CAD0109748.1"/>
    <property type="molecule type" value="Genomic_DNA"/>
</dbReference>
<comment type="caution">
    <text evidence="1">The sequence shown here is derived from an EMBL/GenBank/DDBJ whole genome shotgun (WGS) entry which is preliminary data.</text>
</comment>
<evidence type="ECO:0000313" key="2">
    <source>
        <dbReference type="Proteomes" id="UP000745764"/>
    </source>
</evidence>
<sequence>MSTAYAIIAGVGPGTGASLARKFALTYPVALLARNPDNYTSLVEEINKSGGKAIGISTDVSSSSSIDSAIAEIKSQYGDKCAAAVFNASGPFARKSILELTEKEFTGGYEVSWAKYPGTLIFTGATASVKSNALMSAFSTGKYAMRALSQSIAREFAPKGVHVAHAIIDGVIDIPRTKEWLKDMPPEAKIEADAIAEAYWNLHTQSKRAFTNEIDIRPMLEKW</sequence>
<dbReference type="OrthoDB" id="5399006at2759"/>
<dbReference type="AlphaFoldDB" id="A0A9N8KF34"/>
<dbReference type="Proteomes" id="UP000745764">
    <property type="component" value="Unassembled WGS sequence"/>
</dbReference>
<dbReference type="InterPro" id="IPR036291">
    <property type="entry name" value="NAD(P)-bd_dom_sf"/>
</dbReference>
<dbReference type="PANTHER" id="PTHR43431">
    <property type="entry name" value="OXIDOREDUCTASE, SHORT CHAIN DEHYDROGENASE/REDUCTASE FAMILY (AFU_ORTHOLOGUE AFUA_5G14000)"/>
    <property type="match status" value="1"/>
</dbReference>
<dbReference type="SUPFAM" id="SSF51735">
    <property type="entry name" value="NAD(P)-binding Rossmann-fold domains"/>
    <property type="match status" value="1"/>
</dbReference>
<gene>
    <name evidence="1" type="ORF">AWRI4620_LOCUS4003</name>
</gene>
<organism evidence="1 2">
    <name type="scientific">Aureobasidium uvarum</name>
    <dbReference type="NCBI Taxonomy" id="2773716"/>
    <lineage>
        <taxon>Eukaryota</taxon>
        <taxon>Fungi</taxon>
        <taxon>Dikarya</taxon>
        <taxon>Ascomycota</taxon>
        <taxon>Pezizomycotina</taxon>
        <taxon>Dothideomycetes</taxon>
        <taxon>Dothideomycetidae</taxon>
        <taxon>Dothideales</taxon>
        <taxon>Saccotheciaceae</taxon>
        <taxon>Aureobasidium</taxon>
    </lineage>
</organism>
<dbReference type="Pfam" id="PF00106">
    <property type="entry name" value="adh_short"/>
    <property type="match status" value="1"/>
</dbReference>